<dbReference type="RefSeq" id="WP_188556289.1">
    <property type="nucleotide sequence ID" value="NZ_BMGS01000001.1"/>
</dbReference>
<gene>
    <name evidence="1" type="ORF">GCM10011378_05700</name>
</gene>
<evidence type="ECO:0000313" key="2">
    <source>
        <dbReference type="Proteomes" id="UP000601361"/>
    </source>
</evidence>
<dbReference type="Proteomes" id="UP000601361">
    <property type="component" value="Unassembled WGS sequence"/>
</dbReference>
<sequence length="180" mass="20227">MKKLSTITVYLLALFFFSAAITGIELEEKMLIDKKVSLKIPKGFEVMQEQMLKVKYPSERRPTIVYTNSTGGINVALNLTINQASQELIPAYQENLRQTFAKLYPSAKGVRSGVEEVNGRKVAFIELVTPAIDSEIYNLIFLTDVDGKLLLCTFNCMVKDQVAWQPTAREIMASLKVTKL</sequence>
<dbReference type="EMBL" id="BMGS01000001">
    <property type="protein sequence ID" value="GGG32029.1"/>
    <property type="molecule type" value="Genomic_DNA"/>
</dbReference>
<proteinExistence type="predicted"/>
<evidence type="ECO:0000313" key="1">
    <source>
        <dbReference type="EMBL" id="GGG32029.1"/>
    </source>
</evidence>
<name>A0ABQ1WIT4_9BACT</name>
<protein>
    <recommendedName>
        <fullName evidence="3">DUF1795 domain-containing protein</fullName>
    </recommendedName>
</protein>
<comment type="caution">
    <text evidence="1">The sequence shown here is derived from an EMBL/GenBank/DDBJ whole genome shotgun (WGS) entry which is preliminary data.</text>
</comment>
<organism evidence="1 2">
    <name type="scientific">Hymenobacter glacieicola</name>
    <dbReference type="NCBI Taxonomy" id="1562124"/>
    <lineage>
        <taxon>Bacteria</taxon>
        <taxon>Pseudomonadati</taxon>
        <taxon>Bacteroidota</taxon>
        <taxon>Cytophagia</taxon>
        <taxon>Cytophagales</taxon>
        <taxon>Hymenobacteraceae</taxon>
        <taxon>Hymenobacter</taxon>
    </lineage>
</organism>
<reference evidence="2" key="1">
    <citation type="journal article" date="2019" name="Int. J. Syst. Evol. Microbiol.">
        <title>The Global Catalogue of Microorganisms (GCM) 10K type strain sequencing project: providing services to taxonomists for standard genome sequencing and annotation.</title>
        <authorList>
            <consortium name="The Broad Institute Genomics Platform"/>
            <consortium name="The Broad Institute Genome Sequencing Center for Infectious Disease"/>
            <person name="Wu L."/>
            <person name="Ma J."/>
        </authorList>
    </citation>
    <scope>NUCLEOTIDE SEQUENCE [LARGE SCALE GENOMIC DNA]</scope>
    <source>
        <strain evidence="2">CGMCC 1.12990</strain>
    </source>
</reference>
<accession>A0ABQ1WIT4</accession>
<evidence type="ECO:0008006" key="3">
    <source>
        <dbReference type="Google" id="ProtNLM"/>
    </source>
</evidence>
<keyword evidence="2" id="KW-1185">Reference proteome</keyword>